<protein>
    <submittedName>
        <fullName evidence="1">Uncharacterized protein</fullName>
    </submittedName>
</protein>
<reference evidence="1" key="1">
    <citation type="submission" date="2021-06" db="EMBL/GenBank/DDBJ databases">
        <title>Comparative genomics, transcriptomics and evolutionary studies reveal genomic signatures of adaptation to plant cell wall in hemibiotrophic fungi.</title>
        <authorList>
            <consortium name="DOE Joint Genome Institute"/>
            <person name="Baroncelli R."/>
            <person name="Diaz J.F."/>
            <person name="Benocci T."/>
            <person name="Peng M."/>
            <person name="Battaglia E."/>
            <person name="Haridas S."/>
            <person name="Andreopoulos W."/>
            <person name="Labutti K."/>
            <person name="Pangilinan J."/>
            <person name="Floch G.L."/>
            <person name="Makela M.R."/>
            <person name="Henrissat B."/>
            <person name="Grigoriev I.V."/>
            <person name="Crouch J.A."/>
            <person name="De Vries R.P."/>
            <person name="Sukno S.A."/>
            <person name="Thon M.R."/>
        </authorList>
    </citation>
    <scope>NUCLEOTIDE SEQUENCE</scope>
    <source>
        <strain evidence="1">MAFF235873</strain>
    </source>
</reference>
<evidence type="ECO:0000313" key="2">
    <source>
        <dbReference type="Proteomes" id="UP001232148"/>
    </source>
</evidence>
<name>A0AAD9HBF6_9PEZI</name>
<evidence type="ECO:0000313" key="1">
    <source>
        <dbReference type="EMBL" id="KAK2024859.1"/>
    </source>
</evidence>
<sequence length="120" mass="13480">MSRASRRSQLLPFRISFVAMPSVHLTILELSGCGCERDSLLSRDTPSGCLVWAKDAQPKPRRQPSLGRFIKAKPHVDGIAMCIMLGQCLSDCVCCRTVLLISLSNDLQCRAKRSSRYRRR</sequence>
<gene>
    <name evidence="1" type="ORF">LX32DRAFT_643232</name>
</gene>
<dbReference type="AlphaFoldDB" id="A0AAD9HBF6"/>
<comment type="caution">
    <text evidence="1">The sequence shown here is derived from an EMBL/GenBank/DDBJ whole genome shotgun (WGS) entry which is preliminary data.</text>
</comment>
<dbReference type="Proteomes" id="UP001232148">
    <property type="component" value="Unassembled WGS sequence"/>
</dbReference>
<accession>A0AAD9HBF6</accession>
<dbReference type="EMBL" id="MU842952">
    <property type="protein sequence ID" value="KAK2024859.1"/>
    <property type="molecule type" value="Genomic_DNA"/>
</dbReference>
<keyword evidence="2" id="KW-1185">Reference proteome</keyword>
<organism evidence="1 2">
    <name type="scientific">Colletotrichum zoysiae</name>
    <dbReference type="NCBI Taxonomy" id="1216348"/>
    <lineage>
        <taxon>Eukaryota</taxon>
        <taxon>Fungi</taxon>
        <taxon>Dikarya</taxon>
        <taxon>Ascomycota</taxon>
        <taxon>Pezizomycotina</taxon>
        <taxon>Sordariomycetes</taxon>
        <taxon>Hypocreomycetidae</taxon>
        <taxon>Glomerellales</taxon>
        <taxon>Glomerellaceae</taxon>
        <taxon>Colletotrichum</taxon>
        <taxon>Colletotrichum graminicola species complex</taxon>
    </lineage>
</organism>
<proteinExistence type="predicted"/>